<keyword evidence="2" id="KW-1133">Transmembrane helix</keyword>
<feature type="transmembrane region" description="Helical" evidence="2">
    <location>
        <begin position="286"/>
        <end position="306"/>
    </location>
</feature>
<evidence type="ECO:0000313" key="5">
    <source>
        <dbReference type="Proteomes" id="UP001195724"/>
    </source>
</evidence>
<dbReference type="RefSeq" id="WP_204845541.1">
    <property type="nucleotide sequence ID" value="NZ_JAFBCL010000001.1"/>
</dbReference>
<reference evidence="4 5" key="1">
    <citation type="submission" date="2021-01" db="EMBL/GenBank/DDBJ databases">
        <title>Sequencing the genomes of 1000 actinobacteria strains.</title>
        <authorList>
            <person name="Klenk H.-P."/>
        </authorList>
    </citation>
    <scope>NUCLEOTIDE SEQUENCE [LARGE SCALE GENOMIC DNA]</scope>
    <source>
        <strain evidence="4 5">DSM 44581</strain>
    </source>
</reference>
<comment type="caution">
    <text evidence="4">The sequence shown here is derived from an EMBL/GenBank/DDBJ whole genome shotgun (WGS) entry which is preliminary data.</text>
</comment>
<organism evidence="4 5">
    <name type="scientific">Saccharothrix algeriensis</name>
    <dbReference type="NCBI Taxonomy" id="173560"/>
    <lineage>
        <taxon>Bacteria</taxon>
        <taxon>Bacillati</taxon>
        <taxon>Actinomycetota</taxon>
        <taxon>Actinomycetes</taxon>
        <taxon>Pseudonocardiales</taxon>
        <taxon>Pseudonocardiaceae</taxon>
        <taxon>Saccharothrix</taxon>
    </lineage>
</organism>
<evidence type="ECO:0000256" key="3">
    <source>
        <dbReference type="SAM" id="SignalP"/>
    </source>
</evidence>
<gene>
    <name evidence="4" type="ORF">JOE68_005826</name>
</gene>
<evidence type="ECO:0000256" key="1">
    <source>
        <dbReference type="SAM" id="MobiDB-lite"/>
    </source>
</evidence>
<evidence type="ECO:0008006" key="6">
    <source>
        <dbReference type="Google" id="ProtNLM"/>
    </source>
</evidence>
<dbReference type="EMBL" id="JAFBCL010000001">
    <property type="protein sequence ID" value="MBM7814961.1"/>
    <property type="molecule type" value="Genomic_DNA"/>
</dbReference>
<feature type="chain" id="PRO_5047486693" description="ABC transporter substrate-binding protein" evidence="3">
    <location>
        <begin position="28"/>
        <end position="315"/>
    </location>
</feature>
<keyword evidence="3" id="KW-0732">Signal</keyword>
<name>A0ABS2SIS8_9PSEU</name>
<sequence length="315" mass="32599">MSRLATRAAGAAATAALVVAAAPGAHAVDHGKGLPGFCPSDAGVTVVVDFQQLGGTTLVRCYPQGAGGTGLDALKGAGFQIAGVQRWGEAFVCRVENRPSAVERLPVEGDEDYRESCLDTPPAAGYWSYWHAGNNCAWEYSQWGVKNRAFVPGGFEGWSFSLNADAAANPAPRIAAVRPGTQDRPCVAPEEGAPESGDVDEQQPLLRQNPAERPRPEQQAPPPTAVAGDPGADPTGTAALPPPKPRASAVAKPPAPDPRHNVAFDGGQGAPDVDEVIREQSGASDLAPWAAAGALVLLAAATALTARRRRRARDS</sequence>
<feature type="region of interest" description="Disordered" evidence="1">
    <location>
        <begin position="177"/>
        <end position="279"/>
    </location>
</feature>
<evidence type="ECO:0000313" key="4">
    <source>
        <dbReference type="EMBL" id="MBM7814961.1"/>
    </source>
</evidence>
<keyword evidence="2" id="KW-0812">Transmembrane</keyword>
<proteinExistence type="predicted"/>
<keyword evidence="5" id="KW-1185">Reference proteome</keyword>
<accession>A0ABS2SIS8</accession>
<evidence type="ECO:0000256" key="2">
    <source>
        <dbReference type="SAM" id="Phobius"/>
    </source>
</evidence>
<keyword evidence="2" id="KW-0472">Membrane</keyword>
<dbReference type="Proteomes" id="UP001195724">
    <property type="component" value="Unassembled WGS sequence"/>
</dbReference>
<protein>
    <recommendedName>
        <fullName evidence="6">ABC transporter substrate-binding protein</fullName>
    </recommendedName>
</protein>
<feature type="signal peptide" evidence="3">
    <location>
        <begin position="1"/>
        <end position="27"/>
    </location>
</feature>